<dbReference type="InterPro" id="IPR021698">
    <property type="entry name" value="DUF3280"/>
</dbReference>
<reference evidence="1" key="1">
    <citation type="submission" date="2018-03" db="EMBL/GenBank/DDBJ databases">
        <title>Cross-interface Injection: A General Nanoliter Liquid Handling Method Applied to Single Cells Genome Amplification Automated Nanoliter Liquid Handling Applied to Single Cell Multiple Displacement Amplification.</title>
        <authorList>
            <person name="Yun J."/>
            <person name="Xu P."/>
            <person name="Xu J."/>
            <person name="Dai X."/>
            <person name="Wang Y."/>
            <person name="Zheng X."/>
            <person name="Cao C."/>
            <person name="Yi Q."/>
            <person name="Zhu Y."/>
            <person name="Wang L."/>
            <person name="Dong Z."/>
            <person name="Huang Y."/>
            <person name="Huang L."/>
            <person name="Du W."/>
        </authorList>
    </citation>
    <scope>NUCLEOTIDE SEQUENCE [LARGE SCALE GENOMIC DNA]</scope>
    <source>
        <strain evidence="1">Z-D3-2</strain>
    </source>
</reference>
<name>A0A2T4CUI2_9GAMM</name>
<protein>
    <submittedName>
        <fullName evidence="1">Uncharacterized protein</fullName>
    </submittedName>
</protein>
<dbReference type="AlphaFoldDB" id="A0A2T4CUI2"/>
<evidence type="ECO:0000313" key="1">
    <source>
        <dbReference type="EMBL" id="PTB85206.1"/>
    </source>
</evidence>
<accession>A0A2T4CUI2</accession>
<dbReference type="Pfam" id="PF11684">
    <property type="entry name" value="DUF3280"/>
    <property type="match status" value="1"/>
</dbReference>
<feature type="non-terminal residue" evidence="1">
    <location>
        <position position="1"/>
    </location>
</feature>
<gene>
    <name evidence="1" type="ORF">C9940_05465</name>
</gene>
<organism evidence="1">
    <name type="scientific">Pseudidiomarina aestuarii</name>
    <dbReference type="NCBI Taxonomy" id="624146"/>
    <lineage>
        <taxon>Bacteria</taxon>
        <taxon>Pseudomonadati</taxon>
        <taxon>Pseudomonadota</taxon>
        <taxon>Gammaproteobacteria</taxon>
        <taxon>Alteromonadales</taxon>
        <taxon>Idiomarinaceae</taxon>
        <taxon>Pseudidiomarina</taxon>
    </lineage>
</organism>
<sequence length="49" mass="5946">ISTLHVEFKEVESGKLIKRKSYDFRGNTDQAWERAIKYAMRDLKDWNRD</sequence>
<dbReference type="EMBL" id="PYVN01000128">
    <property type="protein sequence ID" value="PTB85206.1"/>
    <property type="molecule type" value="Genomic_DNA"/>
</dbReference>
<proteinExistence type="predicted"/>
<comment type="caution">
    <text evidence="1">The sequence shown here is derived from an EMBL/GenBank/DDBJ whole genome shotgun (WGS) entry which is preliminary data.</text>
</comment>